<keyword evidence="18" id="KW-1185">Reference proteome</keyword>
<dbReference type="PANTHER" id="PTHR31517">
    <property type="match status" value="1"/>
</dbReference>
<evidence type="ECO:0000256" key="15">
    <source>
        <dbReference type="PIRSR" id="PIRSR600823-5"/>
    </source>
</evidence>
<accession>A0A843VUE6</accession>
<dbReference type="PANTHER" id="PTHR31517:SF51">
    <property type="entry name" value="PEROXIDASE 55"/>
    <property type="match status" value="1"/>
</dbReference>
<dbReference type="InterPro" id="IPR010255">
    <property type="entry name" value="Haem_peroxidase_sf"/>
</dbReference>
<dbReference type="GO" id="GO:0020037">
    <property type="term" value="F:heme binding"/>
    <property type="evidence" value="ECO:0007669"/>
    <property type="project" value="InterPro"/>
</dbReference>
<dbReference type="PROSITE" id="PS00435">
    <property type="entry name" value="PEROXIDASE_1"/>
    <property type="match status" value="1"/>
</dbReference>
<name>A0A843VUE6_COLES</name>
<dbReference type="GO" id="GO:0006979">
    <property type="term" value="P:response to oxidative stress"/>
    <property type="evidence" value="ECO:0007669"/>
    <property type="project" value="InterPro"/>
</dbReference>
<evidence type="ECO:0000256" key="14">
    <source>
        <dbReference type="PIRSR" id="PIRSR600823-3"/>
    </source>
</evidence>
<evidence type="ECO:0000256" key="7">
    <source>
        <dbReference type="ARBA" id="ARBA00022837"/>
    </source>
</evidence>
<keyword evidence="6 14" id="KW-0479">Metal-binding</keyword>
<keyword evidence="11" id="KW-0325">Glycoprotein</keyword>
<comment type="similarity">
    <text evidence="2">Belongs to the peroxidase family. Ascorbate peroxidase subfamily.</text>
</comment>
<evidence type="ECO:0000256" key="8">
    <source>
        <dbReference type="ARBA" id="ARBA00023002"/>
    </source>
</evidence>
<comment type="caution">
    <text evidence="17">The sequence shown here is derived from an EMBL/GenBank/DDBJ whole genome shotgun (WGS) entry which is preliminary data.</text>
</comment>
<feature type="non-terminal residue" evidence="17">
    <location>
        <position position="1"/>
    </location>
</feature>
<feature type="binding site" evidence="14">
    <location>
        <position position="90"/>
    </location>
    <ligand>
        <name>Ca(2+)</name>
        <dbReference type="ChEBI" id="CHEBI:29108"/>
        <label>2</label>
    </ligand>
</feature>
<evidence type="ECO:0000256" key="9">
    <source>
        <dbReference type="ARBA" id="ARBA00023004"/>
    </source>
</evidence>
<evidence type="ECO:0000256" key="5">
    <source>
        <dbReference type="ARBA" id="ARBA00022617"/>
    </source>
</evidence>
<comment type="cofactor">
    <cofactor evidence="14">
        <name>heme b</name>
        <dbReference type="ChEBI" id="CHEBI:60344"/>
    </cofactor>
    <text evidence="14">Binds 1 heme b (iron(II)-protoporphyrin IX) group per subunit.</text>
</comment>
<feature type="binding site" evidence="14">
    <location>
        <position position="93"/>
    </location>
    <ligand>
        <name>Ca(2+)</name>
        <dbReference type="ChEBI" id="CHEBI:29108"/>
        <label>2</label>
    </ligand>
</feature>
<dbReference type="GO" id="GO:0042744">
    <property type="term" value="P:hydrogen peroxide catabolic process"/>
    <property type="evidence" value="ECO:0007669"/>
    <property type="project" value="UniProtKB-KW"/>
</dbReference>
<protein>
    <recommendedName>
        <fullName evidence="3">peroxidase</fullName>
        <ecNumber evidence="3">1.11.1.7</ecNumber>
    </recommendedName>
</protein>
<evidence type="ECO:0000256" key="6">
    <source>
        <dbReference type="ARBA" id="ARBA00022723"/>
    </source>
</evidence>
<keyword evidence="10 15" id="KW-1015">Disulfide bond</keyword>
<organism evidence="17 18">
    <name type="scientific">Colocasia esculenta</name>
    <name type="common">Wild taro</name>
    <name type="synonym">Arum esculentum</name>
    <dbReference type="NCBI Taxonomy" id="4460"/>
    <lineage>
        <taxon>Eukaryota</taxon>
        <taxon>Viridiplantae</taxon>
        <taxon>Streptophyta</taxon>
        <taxon>Embryophyta</taxon>
        <taxon>Tracheophyta</taxon>
        <taxon>Spermatophyta</taxon>
        <taxon>Magnoliopsida</taxon>
        <taxon>Liliopsida</taxon>
        <taxon>Araceae</taxon>
        <taxon>Aroideae</taxon>
        <taxon>Colocasieae</taxon>
        <taxon>Colocasia</taxon>
    </lineage>
</organism>
<feature type="domain" description="Plant heme peroxidase family profile" evidence="16">
    <location>
        <begin position="1"/>
        <end position="164"/>
    </location>
</feature>
<evidence type="ECO:0000256" key="10">
    <source>
        <dbReference type="ARBA" id="ARBA00023157"/>
    </source>
</evidence>
<evidence type="ECO:0000256" key="2">
    <source>
        <dbReference type="ARBA" id="ARBA00006873"/>
    </source>
</evidence>
<dbReference type="OrthoDB" id="2113341at2759"/>
<keyword evidence="9 14" id="KW-0408">Iron</keyword>
<comment type="cofactor">
    <cofactor evidence="14">
        <name>Ca(2+)</name>
        <dbReference type="ChEBI" id="CHEBI:29108"/>
    </cofactor>
    <text evidence="14">Binds 2 calcium ions per subunit.</text>
</comment>
<evidence type="ECO:0000256" key="3">
    <source>
        <dbReference type="ARBA" id="ARBA00012313"/>
    </source>
</evidence>
<dbReference type="GO" id="GO:0140825">
    <property type="term" value="F:lactoperoxidase activity"/>
    <property type="evidence" value="ECO:0007669"/>
    <property type="project" value="UniProtKB-EC"/>
</dbReference>
<dbReference type="InterPro" id="IPR019793">
    <property type="entry name" value="Peroxidases_heam-ligand_BS"/>
</dbReference>
<dbReference type="InterPro" id="IPR002016">
    <property type="entry name" value="Haem_peroxidase"/>
</dbReference>
<dbReference type="AlphaFoldDB" id="A0A843VUE6"/>
<feature type="binding site" evidence="14">
    <location>
        <position position="98"/>
    </location>
    <ligand>
        <name>Ca(2+)</name>
        <dbReference type="ChEBI" id="CHEBI:29108"/>
        <label>2</label>
    </ligand>
</feature>
<reference evidence="17" key="1">
    <citation type="submission" date="2017-07" db="EMBL/GenBank/DDBJ databases">
        <title>Taro Niue Genome Assembly and Annotation.</title>
        <authorList>
            <person name="Atibalentja N."/>
            <person name="Keating K."/>
            <person name="Fields C.J."/>
        </authorList>
    </citation>
    <scope>NUCLEOTIDE SEQUENCE</scope>
    <source>
        <strain evidence="17">Niue_2</strain>
        <tissue evidence="17">Leaf</tissue>
    </source>
</reference>
<evidence type="ECO:0000256" key="1">
    <source>
        <dbReference type="ARBA" id="ARBA00000189"/>
    </source>
</evidence>
<keyword evidence="4" id="KW-0575">Peroxidase</keyword>
<evidence type="ECO:0000313" key="18">
    <source>
        <dbReference type="Proteomes" id="UP000652761"/>
    </source>
</evidence>
<dbReference type="Gene3D" id="1.10.420.10">
    <property type="entry name" value="Peroxidase, domain 2"/>
    <property type="match status" value="1"/>
</dbReference>
<dbReference type="PRINTS" id="PR00458">
    <property type="entry name" value="PEROXIDASE"/>
</dbReference>
<keyword evidence="5" id="KW-0349">Heme</keyword>
<proteinExistence type="inferred from homology"/>
<evidence type="ECO:0000256" key="4">
    <source>
        <dbReference type="ARBA" id="ARBA00022559"/>
    </source>
</evidence>
<gene>
    <name evidence="17" type="ORF">Taro_027472</name>
</gene>
<sequence>LQNLPPPFFDAEQLKQNFARKNLTAEEMVTLSGAHSIGVSHCSFSKRLYAFNATHPQDPSIDPALALVLKRRCLRPPSSGGAPDPAVPLDVVTPNRLDNRYYKNLRNRKGVLTSDQALMSDPSTMSMVRSNTNPGAAWVLFLLDPAALLPLPGLVRLRGPDGPVPMVVGDDLDLVVLPNPHARVGGAEVDANRRPIALPGHH</sequence>
<evidence type="ECO:0000256" key="12">
    <source>
        <dbReference type="ARBA" id="ARBA00023324"/>
    </source>
</evidence>
<dbReference type="SUPFAM" id="SSF48113">
    <property type="entry name" value="Heme-dependent peroxidases"/>
    <property type="match status" value="1"/>
</dbReference>
<keyword evidence="12" id="KW-0376">Hydrogen peroxide</keyword>
<dbReference type="Proteomes" id="UP000652761">
    <property type="component" value="Unassembled WGS sequence"/>
</dbReference>
<dbReference type="EC" id="1.11.1.7" evidence="3"/>
<evidence type="ECO:0000256" key="13">
    <source>
        <dbReference type="PIRSR" id="PIRSR600823-2"/>
    </source>
</evidence>
<feature type="disulfide bond" evidence="15">
    <location>
        <begin position="42"/>
        <end position="73"/>
    </location>
</feature>
<feature type="binding site" evidence="13">
    <location>
        <position position="5"/>
    </location>
    <ligand>
        <name>substrate</name>
    </ligand>
</feature>
<dbReference type="Pfam" id="PF00141">
    <property type="entry name" value="peroxidase"/>
    <property type="match status" value="1"/>
</dbReference>
<dbReference type="FunFam" id="1.10.420.10:FF:000006">
    <property type="entry name" value="Peroxidase"/>
    <property type="match status" value="1"/>
</dbReference>
<evidence type="ECO:0000259" key="16">
    <source>
        <dbReference type="PROSITE" id="PS50873"/>
    </source>
</evidence>
<dbReference type="PROSITE" id="PS50873">
    <property type="entry name" value="PEROXIDASE_4"/>
    <property type="match status" value="1"/>
</dbReference>
<evidence type="ECO:0000256" key="11">
    <source>
        <dbReference type="ARBA" id="ARBA00023180"/>
    </source>
</evidence>
<dbReference type="PRINTS" id="PR00461">
    <property type="entry name" value="PLPEROXIDASE"/>
</dbReference>
<keyword evidence="7 14" id="KW-0106">Calcium</keyword>
<evidence type="ECO:0000313" key="17">
    <source>
        <dbReference type="EMBL" id="MQL94809.1"/>
    </source>
</evidence>
<keyword evidence="8" id="KW-0560">Oxidoreductase</keyword>
<dbReference type="EMBL" id="NMUH01001719">
    <property type="protein sequence ID" value="MQL94809.1"/>
    <property type="molecule type" value="Genomic_DNA"/>
</dbReference>
<dbReference type="InterPro" id="IPR000823">
    <property type="entry name" value="Peroxidase_pln"/>
</dbReference>
<comment type="catalytic activity">
    <reaction evidence="1">
        <text>2 a phenolic donor + H2O2 = 2 a phenolic radical donor + 2 H2O</text>
        <dbReference type="Rhea" id="RHEA:56136"/>
        <dbReference type="ChEBI" id="CHEBI:15377"/>
        <dbReference type="ChEBI" id="CHEBI:16240"/>
        <dbReference type="ChEBI" id="CHEBI:139520"/>
        <dbReference type="ChEBI" id="CHEBI:139521"/>
        <dbReference type="EC" id="1.11.1.7"/>
    </reaction>
</comment>
<dbReference type="GO" id="GO:0046872">
    <property type="term" value="F:metal ion binding"/>
    <property type="evidence" value="ECO:0007669"/>
    <property type="project" value="UniProtKB-KW"/>
</dbReference>
<feature type="binding site" description="axial binding residue" evidence="14">
    <location>
        <position position="35"/>
    </location>
    <ligand>
        <name>heme b</name>
        <dbReference type="ChEBI" id="CHEBI:60344"/>
    </ligand>
    <ligandPart>
        <name>Fe</name>
        <dbReference type="ChEBI" id="CHEBI:18248"/>
    </ligandPart>
</feature>